<dbReference type="Gene3D" id="1.10.357.10">
    <property type="entry name" value="Tetracycline Repressor, domain 2"/>
    <property type="match status" value="1"/>
</dbReference>
<dbReference type="PANTHER" id="PTHR43479:SF22">
    <property type="entry name" value="TRANSCRIPTIONAL REGULATOR, TETR FAMILY"/>
    <property type="match status" value="1"/>
</dbReference>
<dbReference type="PROSITE" id="PS01081">
    <property type="entry name" value="HTH_TETR_1"/>
    <property type="match status" value="1"/>
</dbReference>
<dbReference type="InterPro" id="IPR009057">
    <property type="entry name" value="Homeodomain-like_sf"/>
</dbReference>
<feature type="DNA-binding region" description="H-T-H motif" evidence="2">
    <location>
        <begin position="25"/>
        <end position="44"/>
    </location>
</feature>
<name>A0ABT9J4L9_9BACL</name>
<dbReference type="PANTHER" id="PTHR43479">
    <property type="entry name" value="ACREF/ENVCD OPERON REPRESSOR-RELATED"/>
    <property type="match status" value="1"/>
</dbReference>
<keyword evidence="5" id="KW-1185">Reference proteome</keyword>
<keyword evidence="1 2" id="KW-0238">DNA-binding</keyword>
<dbReference type="InterPro" id="IPR023772">
    <property type="entry name" value="DNA-bd_HTH_TetR-type_CS"/>
</dbReference>
<dbReference type="InterPro" id="IPR001647">
    <property type="entry name" value="HTH_TetR"/>
</dbReference>
<dbReference type="EMBL" id="JAVAMP010000015">
    <property type="protein sequence ID" value="MDP5276546.1"/>
    <property type="molecule type" value="Genomic_DNA"/>
</dbReference>
<proteinExistence type="predicted"/>
<gene>
    <name evidence="4" type="ORF">Q5Y73_20840</name>
</gene>
<comment type="caution">
    <text evidence="4">The sequence shown here is derived from an EMBL/GenBank/DDBJ whole genome shotgun (WGS) entry which is preliminary data.</text>
</comment>
<feature type="domain" description="HTH tetR-type" evidence="3">
    <location>
        <begin position="2"/>
        <end position="62"/>
    </location>
</feature>
<sequence>MDHKKKLIIEASLKLFSEKGFYSTSVQDIAELCSISKASLYKFFPSKEELFIKVFEYHQNIMFEKAASYSFDKTLSPKELLHKQLCTQIEDFLELKDFILMQLKSIPADENNKLAQMMKRMKSRIILWQKECISQAYGKNIEPYVWDLTLTIQGLIKEYLSLLSSENKNVNVTALATTLIDRLDAIVKDLTSHEPQPLFTHEMMNQYLQLSDTSLSKSEEVSTCLIKLQSDIRDLDNECNRENLLNSVAMLKDEINAVQSREFLLDALLKYIEKEKSLEPTAAKLRSLIL</sequence>
<reference evidence="4 5" key="1">
    <citation type="submission" date="2023-08" db="EMBL/GenBank/DDBJ databases">
        <authorList>
            <person name="Park J.-S."/>
        </authorList>
    </citation>
    <scope>NUCLEOTIDE SEQUENCE [LARGE SCALE GENOMIC DNA]</scope>
    <source>
        <strain evidence="4 5">2205SS18-9</strain>
    </source>
</reference>
<evidence type="ECO:0000256" key="1">
    <source>
        <dbReference type="ARBA" id="ARBA00023125"/>
    </source>
</evidence>
<dbReference type="PROSITE" id="PS50977">
    <property type="entry name" value="HTH_TETR_2"/>
    <property type="match status" value="1"/>
</dbReference>
<protein>
    <submittedName>
        <fullName evidence="4">Helix-turn-helix domain-containing protein</fullName>
    </submittedName>
</protein>
<evidence type="ECO:0000259" key="3">
    <source>
        <dbReference type="PROSITE" id="PS50977"/>
    </source>
</evidence>
<dbReference type="Pfam" id="PF00440">
    <property type="entry name" value="TetR_N"/>
    <property type="match status" value="1"/>
</dbReference>
<dbReference type="RefSeq" id="WP_305993852.1">
    <property type="nucleotide sequence ID" value="NZ_JAVAMP010000015.1"/>
</dbReference>
<accession>A0ABT9J4L9</accession>
<evidence type="ECO:0000313" key="4">
    <source>
        <dbReference type="EMBL" id="MDP5276546.1"/>
    </source>
</evidence>
<evidence type="ECO:0000313" key="5">
    <source>
        <dbReference type="Proteomes" id="UP001231941"/>
    </source>
</evidence>
<dbReference type="InterPro" id="IPR050624">
    <property type="entry name" value="HTH-type_Tx_Regulator"/>
</dbReference>
<dbReference type="Proteomes" id="UP001231941">
    <property type="component" value="Unassembled WGS sequence"/>
</dbReference>
<organism evidence="4 5">
    <name type="scientific">Chengkuizengella axinellae</name>
    <dbReference type="NCBI Taxonomy" id="3064388"/>
    <lineage>
        <taxon>Bacteria</taxon>
        <taxon>Bacillati</taxon>
        <taxon>Bacillota</taxon>
        <taxon>Bacilli</taxon>
        <taxon>Bacillales</taxon>
        <taxon>Paenibacillaceae</taxon>
        <taxon>Chengkuizengella</taxon>
    </lineage>
</organism>
<evidence type="ECO:0000256" key="2">
    <source>
        <dbReference type="PROSITE-ProRule" id="PRU00335"/>
    </source>
</evidence>
<dbReference type="PRINTS" id="PR00455">
    <property type="entry name" value="HTHTETR"/>
</dbReference>
<dbReference type="SUPFAM" id="SSF46689">
    <property type="entry name" value="Homeodomain-like"/>
    <property type="match status" value="1"/>
</dbReference>